<dbReference type="Pfam" id="PF08734">
    <property type="entry name" value="GYD"/>
    <property type="match status" value="1"/>
</dbReference>
<dbReference type="OrthoDB" id="35699at2157"/>
<dbReference type="AlphaFoldDB" id="A0A1G9WZC2"/>
<name>A0A1G9WZC2_9EURY</name>
<protein>
    <submittedName>
        <fullName evidence="1">Uncharacterized protein, contains GYD domain</fullName>
    </submittedName>
</protein>
<dbReference type="RefSeq" id="WP_089733281.1">
    <property type="nucleotide sequence ID" value="NZ_FNIA01000009.1"/>
</dbReference>
<dbReference type="Proteomes" id="UP000199370">
    <property type="component" value="Unassembled WGS sequence"/>
</dbReference>
<gene>
    <name evidence="1" type="ORF">SAMN05192554_10965</name>
</gene>
<reference evidence="1 2" key="1">
    <citation type="submission" date="2016-10" db="EMBL/GenBank/DDBJ databases">
        <authorList>
            <person name="de Groot N.N."/>
        </authorList>
    </citation>
    <scope>NUCLEOTIDE SEQUENCE [LARGE SCALE GENOMIC DNA]</scope>
    <source>
        <strain evidence="2">EB21,IBRC-M 10013,KCTC 4048</strain>
    </source>
</reference>
<evidence type="ECO:0000313" key="1">
    <source>
        <dbReference type="EMBL" id="SDM89809.1"/>
    </source>
</evidence>
<evidence type="ECO:0000313" key="2">
    <source>
        <dbReference type="Proteomes" id="UP000199370"/>
    </source>
</evidence>
<accession>A0A1G9WZC2</accession>
<organism evidence="1 2">
    <name type="scientific">Haloarchaeobius iranensis</name>
    <dbReference type="NCBI Taxonomy" id="996166"/>
    <lineage>
        <taxon>Archaea</taxon>
        <taxon>Methanobacteriati</taxon>
        <taxon>Methanobacteriota</taxon>
        <taxon>Stenosarchaea group</taxon>
        <taxon>Halobacteria</taxon>
        <taxon>Halobacteriales</taxon>
        <taxon>Halorubellaceae</taxon>
        <taxon>Haloarchaeobius</taxon>
    </lineage>
</organism>
<keyword evidence="2" id="KW-1185">Reference proteome</keyword>
<dbReference type="EMBL" id="FNIA01000009">
    <property type="protein sequence ID" value="SDM89809.1"/>
    <property type="molecule type" value="Genomic_DNA"/>
</dbReference>
<dbReference type="STRING" id="996166.SAMN05192554_10965"/>
<sequence length="95" mass="10764">MATYISLVQLRDRNINNVQELATVWGELKVETEEFDATLEDTYAILGDYDFVVVFDAAGRDEAFRVALAMERHGLDMQTMEAIPTEDFADLVTDI</sequence>
<proteinExistence type="predicted"/>
<dbReference type="InterPro" id="IPR014845">
    <property type="entry name" value="GYD/TTHA1554"/>
</dbReference>